<evidence type="ECO:0000313" key="3">
    <source>
        <dbReference type="Proteomes" id="UP000649151"/>
    </source>
</evidence>
<gene>
    <name evidence="2" type="ORF">H8Z77_04070</name>
</gene>
<reference evidence="2 3" key="1">
    <citation type="submission" date="2020-08" db="EMBL/GenBank/DDBJ databases">
        <title>Genome public.</title>
        <authorList>
            <person name="Liu C."/>
            <person name="Sun Q."/>
        </authorList>
    </citation>
    <scope>NUCLEOTIDE SEQUENCE [LARGE SCALE GENOMIC DNA]</scope>
    <source>
        <strain evidence="2 3">NSJ-27</strain>
    </source>
</reference>
<dbReference type="Proteomes" id="UP000649151">
    <property type="component" value="Unassembled WGS sequence"/>
</dbReference>
<dbReference type="Pfam" id="PF22636">
    <property type="entry name" value="FlK"/>
    <property type="match status" value="1"/>
</dbReference>
<comment type="caution">
    <text evidence="2">The sequence shown here is derived from an EMBL/GenBank/DDBJ whole genome shotgun (WGS) entry which is preliminary data.</text>
</comment>
<dbReference type="PANTHER" id="PTHR36934:SF1">
    <property type="entry name" value="THIOESTERASE DOMAIN-CONTAINING PROTEIN"/>
    <property type="match status" value="1"/>
</dbReference>
<name>A0ABR7IQ13_9CLOT</name>
<evidence type="ECO:0000313" key="2">
    <source>
        <dbReference type="EMBL" id="MBC5787202.1"/>
    </source>
</evidence>
<dbReference type="PANTHER" id="PTHR36934">
    <property type="entry name" value="BLR0278 PROTEIN"/>
    <property type="match status" value="1"/>
</dbReference>
<protein>
    <submittedName>
        <fullName evidence="2">Thioesterase family protein</fullName>
    </submittedName>
</protein>
<dbReference type="SUPFAM" id="SSF54637">
    <property type="entry name" value="Thioesterase/thiol ester dehydrase-isomerase"/>
    <property type="match status" value="1"/>
</dbReference>
<dbReference type="EMBL" id="JACOQK010000001">
    <property type="protein sequence ID" value="MBC5787202.1"/>
    <property type="molecule type" value="Genomic_DNA"/>
</dbReference>
<dbReference type="Gene3D" id="3.10.129.10">
    <property type="entry name" value="Hotdog Thioesterase"/>
    <property type="match status" value="1"/>
</dbReference>
<accession>A0ABR7IQ13</accession>
<dbReference type="RefSeq" id="WP_186996254.1">
    <property type="nucleotide sequence ID" value="NZ_JACOQK010000001.1"/>
</dbReference>
<dbReference type="InterPro" id="IPR029069">
    <property type="entry name" value="HotDog_dom_sf"/>
</dbReference>
<dbReference type="InterPro" id="IPR025540">
    <property type="entry name" value="FlK"/>
</dbReference>
<keyword evidence="3" id="KW-1185">Reference proteome</keyword>
<organism evidence="2 3">
    <name type="scientific">Clostridium facile</name>
    <dbReference type="NCBI Taxonomy" id="2763035"/>
    <lineage>
        <taxon>Bacteria</taxon>
        <taxon>Bacillati</taxon>
        <taxon>Bacillota</taxon>
        <taxon>Clostridia</taxon>
        <taxon>Eubacteriales</taxon>
        <taxon>Clostridiaceae</taxon>
        <taxon>Clostridium</taxon>
    </lineage>
</organism>
<proteinExistence type="predicted"/>
<dbReference type="PIRSF" id="PIRSF014972">
    <property type="entry name" value="FlK"/>
    <property type="match status" value="1"/>
</dbReference>
<feature type="domain" description="Fluoroacetyl-CoA-specific thioesterase-like" evidence="1">
    <location>
        <begin position="16"/>
        <end position="120"/>
    </location>
</feature>
<dbReference type="InterPro" id="IPR054485">
    <property type="entry name" value="FlK-like_dom"/>
</dbReference>
<sequence>MENITPGLHAEQTITVTKELLASNVGSGDCDVYATPMLVNFIENTAANLVKNHLSDPALTSVGTLINIQHLAATPEGMQVTAKVEITEVDRKRIVFTVEVQDAVDLICKGTHERFVVEKEKFSSKAKNKAKK</sequence>
<evidence type="ECO:0000259" key="1">
    <source>
        <dbReference type="Pfam" id="PF22636"/>
    </source>
</evidence>